<comment type="caution">
    <text evidence="2">The sequence shown here is derived from an EMBL/GenBank/DDBJ whole genome shotgun (WGS) entry which is preliminary data.</text>
</comment>
<dbReference type="Pfam" id="PF07726">
    <property type="entry name" value="AAA_3"/>
    <property type="match status" value="1"/>
</dbReference>
<dbReference type="InterPro" id="IPR041628">
    <property type="entry name" value="ChlI/MoxR_AAA_lid"/>
</dbReference>
<dbReference type="PANTHER" id="PTHR42759:SF5">
    <property type="entry name" value="METHANOL DEHYDROGENASE REGULATOR"/>
    <property type="match status" value="1"/>
</dbReference>
<protein>
    <submittedName>
        <fullName evidence="2">MoxR-like ATPase</fullName>
    </submittedName>
</protein>
<dbReference type="AlphaFoldDB" id="A0A3N1UZS6"/>
<dbReference type="InterPro" id="IPR011703">
    <property type="entry name" value="ATPase_AAA-3"/>
</dbReference>
<organism evidence="2 3">
    <name type="scientific">Desulfosoma caldarium</name>
    <dbReference type="NCBI Taxonomy" id="610254"/>
    <lineage>
        <taxon>Bacteria</taxon>
        <taxon>Pseudomonadati</taxon>
        <taxon>Thermodesulfobacteriota</taxon>
        <taxon>Syntrophobacteria</taxon>
        <taxon>Syntrophobacterales</taxon>
        <taxon>Syntrophobacteraceae</taxon>
        <taxon>Desulfosoma</taxon>
    </lineage>
</organism>
<dbReference type="Proteomes" id="UP000276223">
    <property type="component" value="Unassembled WGS sequence"/>
</dbReference>
<dbReference type="SMART" id="SM00382">
    <property type="entry name" value="AAA"/>
    <property type="match status" value="1"/>
</dbReference>
<dbReference type="PANTHER" id="PTHR42759">
    <property type="entry name" value="MOXR FAMILY PROTEIN"/>
    <property type="match status" value="1"/>
</dbReference>
<name>A0A3N1UZS6_9BACT</name>
<dbReference type="InterPro" id="IPR027417">
    <property type="entry name" value="P-loop_NTPase"/>
</dbReference>
<dbReference type="Gene3D" id="3.40.50.300">
    <property type="entry name" value="P-loop containing nucleotide triphosphate hydrolases"/>
    <property type="match status" value="1"/>
</dbReference>
<accession>A0A3N1UZS6</accession>
<dbReference type="CDD" id="cd00009">
    <property type="entry name" value="AAA"/>
    <property type="match status" value="1"/>
</dbReference>
<sequence>MSSVMDVRENRNDSALDGQDMGRAHEAIARAMQTLGRYLHGKEKPLRLAFICFFSRGHLLIEDLPGLGKTTLAIGLAKILGLSFARIQCTSDLLPTDITGLSIFNRTAGVFEFHSGPIFHNIILVDEINRATPKTQSALLEAMGEKQVTLEGRTMDLPKPFFVIATQNPAEQFGTFPLPESQMDRFMMRIRIGYPSREAELEILRGGSKRRELYSLDPVMDQDTVLMIQDFIRKRMITSDTLLDYLMRIIEESRRCEDLTAGLSTRGSLALLHTSRAHAFMEGRDYVIPEDVKAVAPYVMAHRVVFREEYSSEDKKEMIRLLLQRVPVPA</sequence>
<keyword evidence="3" id="KW-1185">Reference proteome</keyword>
<dbReference type="InterPro" id="IPR003593">
    <property type="entry name" value="AAA+_ATPase"/>
</dbReference>
<evidence type="ECO:0000259" key="1">
    <source>
        <dbReference type="SMART" id="SM00382"/>
    </source>
</evidence>
<dbReference type="Pfam" id="PF17863">
    <property type="entry name" value="AAA_lid_2"/>
    <property type="match status" value="1"/>
</dbReference>
<dbReference type="GO" id="GO:0016887">
    <property type="term" value="F:ATP hydrolysis activity"/>
    <property type="evidence" value="ECO:0007669"/>
    <property type="project" value="InterPro"/>
</dbReference>
<dbReference type="SUPFAM" id="SSF52540">
    <property type="entry name" value="P-loop containing nucleoside triphosphate hydrolases"/>
    <property type="match status" value="1"/>
</dbReference>
<feature type="domain" description="AAA+ ATPase" evidence="1">
    <location>
        <begin position="55"/>
        <end position="196"/>
    </location>
</feature>
<gene>
    <name evidence="2" type="ORF">EDC27_1376</name>
</gene>
<dbReference type="Gene3D" id="1.10.8.80">
    <property type="entry name" value="Magnesium chelatase subunit I, C-Terminal domain"/>
    <property type="match status" value="1"/>
</dbReference>
<dbReference type="PIRSF" id="PIRSF002849">
    <property type="entry name" value="AAA_ATPase_chaperone_MoxR_prd"/>
    <property type="match status" value="1"/>
</dbReference>
<evidence type="ECO:0000313" key="2">
    <source>
        <dbReference type="EMBL" id="ROQ93361.1"/>
    </source>
</evidence>
<reference evidence="2 3" key="1">
    <citation type="submission" date="2018-11" db="EMBL/GenBank/DDBJ databases">
        <title>Genomic Encyclopedia of Type Strains, Phase IV (KMG-IV): sequencing the most valuable type-strain genomes for metagenomic binning, comparative biology and taxonomic classification.</title>
        <authorList>
            <person name="Goeker M."/>
        </authorList>
    </citation>
    <scope>NUCLEOTIDE SEQUENCE [LARGE SCALE GENOMIC DNA]</scope>
    <source>
        <strain evidence="2 3">DSM 22027</strain>
    </source>
</reference>
<dbReference type="EMBL" id="RJVA01000011">
    <property type="protein sequence ID" value="ROQ93361.1"/>
    <property type="molecule type" value="Genomic_DNA"/>
</dbReference>
<dbReference type="InterPro" id="IPR050764">
    <property type="entry name" value="CbbQ/NirQ/NorQ/GpvN"/>
</dbReference>
<dbReference type="GO" id="GO:0005524">
    <property type="term" value="F:ATP binding"/>
    <property type="evidence" value="ECO:0007669"/>
    <property type="project" value="InterPro"/>
</dbReference>
<proteinExistence type="predicted"/>
<evidence type="ECO:0000313" key="3">
    <source>
        <dbReference type="Proteomes" id="UP000276223"/>
    </source>
</evidence>